<sequence length="181" mass="20340">MLLSSKLRKANPMLKEANKNMDISGDDVQNLLKSFANYNLKYLLIGGMAGAFYGHTRTTVDMDIWIKNTPENREALIQSLKENLVEGAQYLLNTQFVFGYTSVPFGNNGFLLDLGEQTKAFSQHDFDTCYTNAITGNLDGIPVKVLFLADLIREKKATARPKDLGDLVELEKIQQELFPNQ</sequence>
<evidence type="ECO:0000313" key="2">
    <source>
        <dbReference type="Proteomes" id="UP000462014"/>
    </source>
</evidence>
<dbReference type="AlphaFoldDB" id="A0A7K1T003"/>
<dbReference type="EMBL" id="WPIK01000014">
    <property type="protein sequence ID" value="MVN22848.1"/>
    <property type="molecule type" value="Genomic_DNA"/>
</dbReference>
<dbReference type="InterPro" id="IPR043519">
    <property type="entry name" value="NT_sf"/>
</dbReference>
<accession>A0A7K1T003</accession>
<keyword evidence="2" id="KW-1185">Reference proteome</keyword>
<evidence type="ECO:0008006" key="3">
    <source>
        <dbReference type="Google" id="ProtNLM"/>
    </source>
</evidence>
<evidence type="ECO:0000313" key="1">
    <source>
        <dbReference type="EMBL" id="MVN22848.1"/>
    </source>
</evidence>
<dbReference type="Gene3D" id="3.30.460.40">
    <property type="match status" value="1"/>
</dbReference>
<proteinExistence type="predicted"/>
<gene>
    <name evidence="1" type="ORF">GO621_15075</name>
</gene>
<name>A0A7K1T003_9SPHI</name>
<protein>
    <recommendedName>
        <fullName evidence="3">Nucleotidyltransferase family protein</fullName>
    </recommendedName>
</protein>
<organism evidence="1 2">
    <name type="scientific">Mucilaginibacter arboris</name>
    <dbReference type="NCBI Taxonomy" id="2682090"/>
    <lineage>
        <taxon>Bacteria</taxon>
        <taxon>Pseudomonadati</taxon>
        <taxon>Bacteroidota</taxon>
        <taxon>Sphingobacteriia</taxon>
        <taxon>Sphingobacteriales</taxon>
        <taxon>Sphingobacteriaceae</taxon>
        <taxon>Mucilaginibacter</taxon>
    </lineage>
</organism>
<dbReference type="Proteomes" id="UP000462014">
    <property type="component" value="Unassembled WGS sequence"/>
</dbReference>
<dbReference type="SUPFAM" id="SSF81301">
    <property type="entry name" value="Nucleotidyltransferase"/>
    <property type="match status" value="1"/>
</dbReference>
<reference evidence="1 2" key="1">
    <citation type="submission" date="2019-12" db="EMBL/GenBank/DDBJ databases">
        <title>Mucilaginibacter sp. HMF7410 genome sequencing and assembly.</title>
        <authorList>
            <person name="Kang H."/>
            <person name="Cha I."/>
            <person name="Kim H."/>
            <person name="Joh K."/>
        </authorList>
    </citation>
    <scope>NUCLEOTIDE SEQUENCE [LARGE SCALE GENOMIC DNA]</scope>
    <source>
        <strain evidence="1 2">HMF7410</strain>
    </source>
</reference>
<comment type="caution">
    <text evidence="1">The sequence shown here is derived from an EMBL/GenBank/DDBJ whole genome shotgun (WGS) entry which is preliminary data.</text>
</comment>